<sequence length="122" mass="13105">MAELIYGAEGDPVHMPEHLLAHVKLVVATKLRRNESFMLTWRHPDGSGRSSVWLEPSIPLRFVFETIEEPAIDHALLASLAAAASSNGGLVLDLADVRLLGASGDGPPPQPRERPEVAQPAA</sequence>
<reference evidence="3" key="1">
    <citation type="submission" date="2024-04" db="EMBL/GenBank/DDBJ databases">
        <authorList>
            <person name="Roder T."/>
            <person name="Oberhansli S."/>
            <person name="Kreuzer M."/>
        </authorList>
    </citation>
    <scope>NUCLEOTIDE SEQUENCE</scope>
    <source>
        <strain evidence="3">LWS13-1.2</strain>
    </source>
</reference>
<protein>
    <recommendedName>
        <fullName evidence="2">DUF7882 domain-containing protein</fullName>
    </recommendedName>
</protein>
<accession>A0AAU6S8W8</accession>
<feature type="region of interest" description="Disordered" evidence="1">
    <location>
        <begin position="101"/>
        <end position="122"/>
    </location>
</feature>
<dbReference type="RefSeq" id="WP_349427905.1">
    <property type="nucleotide sequence ID" value="NZ_CP151632.1"/>
</dbReference>
<evidence type="ECO:0000313" key="3">
    <source>
        <dbReference type="EMBL" id="WZO33348.1"/>
    </source>
</evidence>
<dbReference type="EMBL" id="CP151632">
    <property type="protein sequence ID" value="WZO33348.1"/>
    <property type="molecule type" value="Genomic_DNA"/>
</dbReference>
<proteinExistence type="predicted"/>
<evidence type="ECO:0000259" key="2">
    <source>
        <dbReference type="Pfam" id="PF25355"/>
    </source>
</evidence>
<dbReference type="InterPro" id="IPR057204">
    <property type="entry name" value="DUF7882"/>
</dbReference>
<name>A0AAU6S8W8_9MICO</name>
<dbReference type="Pfam" id="PF25355">
    <property type="entry name" value="DUF7882"/>
    <property type="match status" value="1"/>
</dbReference>
<organism evidence="3">
    <name type="scientific">Microbacterium sp. LWS13-1.2</name>
    <dbReference type="NCBI Taxonomy" id="3135264"/>
    <lineage>
        <taxon>Bacteria</taxon>
        <taxon>Bacillati</taxon>
        <taxon>Actinomycetota</taxon>
        <taxon>Actinomycetes</taxon>
        <taxon>Micrococcales</taxon>
        <taxon>Microbacteriaceae</taxon>
        <taxon>Microbacterium</taxon>
    </lineage>
</organism>
<gene>
    <name evidence="3" type="ORF">MRBLWS13_000971</name>
</gene>
<dbReference type="AlphaFoldDB" id="A0AAU6S8W8"/>
<evidence type="ECO:0000256" key="1">
    <source>
        <dbReference type="SAM" id="MobiDB-lite"/>
    </source>
</evidence>
<feature type="domain" description="DUF7882" evidence="2">
    <location>
        <begin position="1"/>
        <end position="92"/>
    </location>
</feature>